<proteinExistence type="predicted"/>
<dbReference type="EMBL" id="JAVRHX010000001">
    <property type="protein sequence ID" value="MDT0593489.1"/>
    <property type="molecule type" value="Genomic_DNA"/>
</dbReference>
<comment type="caution">
    <text evidence="1">The sequence shown here is derived from an EMBL/GenBank/DDBJ whole genome shotgun (WGS) entry which is preliminary data.</text>
</comment>
<dbReference type="RefSeq" id="WP_311367001.1">
    <property type="nucleotide sequence ID" value="NZ_JAVRHX010000001.1"/>
</dbReference>
<organism evidence="1 2">
    <name type="scientific">Glaciecola petra</name>
    <dbReference type="NCBI Taxonomy" id="3075602"/>
    <lineage>
        <taxon>Bacteria</taxon>
        <taxon>Pseudomonadati</taxon>
        <taxon>Pseudomonadota</taxon>
        <taxon>Gammaproteobacteria</taxon>
        <taxon>Alteromonadales</taxon>
        <taxon>Alteromonadaceae</taxon>
        <taxon>Glaciecola</taxon>
    </lineage>
</organism>
<gene>
    <name evidence="1" type="ORF">RM552_01360</name>
</gene>
<name>A0ABU2ZLI6_9ALTE</name>
<reference evidence="1 2" key="1">
    <citation type="submission" date="2023-09" db="EMBL/GenBank/DDBJ databases">
        <authorList>
            <person name="Rey-Velasco X."/>
        </authorList>
    </citation>
    <scope>NUCLEOTIDE SEQUENCE [LARGE SCALE GENOMIC DNA]</scope>
    <source>
        <strain evidence="1 2">P117</strain>
    </source>
</reference>
<keyword evidence="2" id="KW-1185">Reference proteome</keyword>
<protein>
    <submittedName>
        <fullName evidence="1">Uncharacterized protein</fullName>
    </submittedName>
</protein>
<dbReference type="Proteomes" id="UP001253545">
    <property type="component" value="Unassembled WGS sequence"/>
</dbReference>
<sequence>MAKSVLKLLNTQAAIKVGGSCALTKRLELKTDKCRYDKAASAQTPAALSILHNY</sequence>
<accession>A0ABU2ZLI6</accession>
<evidence type="ECO:0000313" key="1">
    <source>
        <dbReference type="EMBL" id="MDT0593489.1"/>
    </source>
</evidence>
<evidence type="ECO:0000313" key="2">
    <source>
        <dbReference type="Proteomes" id="UP001253545"/>
    </source>
</evidence>